<feature type="chain" id="PRO_5015696654" description="SPOR domain-containing protein" evidence="1">
    <location>
        <begin position="31"/>
        <end position="847"/>
    </location>
</feature>
<organism evidence="3 4">
    <name type="scientific">Hyphococcus luteus</name>
    <dbReference type="NCBI Taxonomy" id="2058213"/>
    <lineage>
        <taxon>Bacteria</taxon>
        <taxon>Pseudomonadati</taxon>
        <taxon>Pseudomonadota</taxon>
        <taxon>Alphaproteobacteria</taxon>
        <taxon>Parvularculales</taxon>
        <taxon>Parvularculaceae</taxon>
        <taxon>Hyphococcus</taxon>
    </lineage>
</organism>
<dbReference type="AlphaFoldDB" id="A0A2S7K213"/>
<dbReference type="Gene3D" id="1.25.40.10">
    <property type="entry name" value="Tetratricopeptide repeat domain"/>
    <property type="match status" value="1"/>
</dbReference>
<reference evidence="3 4" key="1">
    <citation type="submission" date="2017-12" db="EMBL/GenBank/DDBJ databases">
        <authorList>
            <person name="Hurst M.R.H."/>
        </authorList>
    </citation>
    <scope>NUCLEOTIDE SEQUENCE [LARGE SCALE GENOMIC DNA]</scope>
    <source>
        <strain evidence="3 4">SY-3-19</strain>
    </source>
</reference>
<dbReference type="Pfam" id="PF05036">
    <property type="entry name" value="SPOR"/>
    <property type="match status" value="1"/>
</dbReference>
<dbReference type="InterPro" id="IPR007730">
    <property type="entry name" value="SPOR-like_dom"/>
</dbReference>
<dbReference type="OrthoDB" id="7591823at2"/>
<keyword evidence="1" id="KW-0732">Signal</keyword>
<evidence type="ECO:0000313" key="4">
    <source>
        <dbReference type="Proteomes" id="UP000239504"/>
    </source>
</evidence>
<accession>A0A2S7K213</accession>
<gene>
    <name evidence="3" type="ORF">CW354_19710</name>
</gene>
<evidence type="ECO:0000259" key="2">
    <source>
        <dbReference type="PROSITE" id="PS51724"/>
    </source>
</evidence>
<feature type="signal peptide" evidence="1">
    <location>
        <begin position="1"/>
        <end position="30"/>
    </location>
</feature>
<dbReference type="PROSITE" id="PS51724">
    <property type="entry name" value="SPOR"/>
    <property type="match status" value="1"/>
</dbReference>
<dbReference type="InterPro" id="IPR011990">
    <property type="entry name" value="TPR-like_helical_dom_sf"/>
</dbReference>
<keyword evidence="4" id="KW-1185">Reference proteome</keyword>
<comment type="caution">
    <text evidence="3">The sequence shown here is derived from an EMBL/GenBank/DDBJ whole genome shotgun (WGS) entry which is preliminary data.</text>
</comment>
<evidence type="ECO:0000256" key="1">
    <source>
        <dbReference type="SAM" id="SignalP"/>
    </source>
</evidence>
<dbReference type="Gene3D" id="3.30.70.1070">
    <property type="entry name" value="Sporulation related repeat"/>
    <property type="match status" value="1"/>
</dbReference>
<evidence type="ECO:0000313" key="3">
    <source>
        <dbReference type="EMBL" id="PQA86550.1"/>
    </source>
</evidence>
<dbReference type="EMBL" id="PJCH01000015">
    <property type="protein sequence ID" value="PQA86550.1"/>
    <property type="molecule type" value="Genomic_DNA"/>
</dbReference>
<dbReference type="SUPFAM" id="SSF48452">
    <property type="entry name" value="TPR-like"/>
    <property type="match status" value="1"/>
</dbReference>
<dbReference type="InterPro" id="IPR036680">
    <property type="entry name" value="SPOR-like_sf"/>
</dbReference>
<feature type="domain" description="SPOR" evidence="2">
    <location>
        <begin position="189"/>
        <end position="267"/>
    </location>
</feature>
<name>A0A2S7K213_9PROT</name>
<dbReference type="Proteomes" id="UP000239504">
    <property type="component" value="Unassembled WGS sequence"/>
</dbReference>
<proteinExistence type="predicted"/>
<sequence length="847" mass="93075">MLRFVRYRGGAVRCLVLAAAICCNAFEASAQPVGDRVLSRVTVSESQQCAVATISFNFPIRAVSHFPKDHGDHVRIDLKPIETGRSISDGLTAREELRAPLSRKAGIQEIQYDGDAPTGPVLTVTFDHNRHFAIAQGADFRSLDITIADAPVSDACSGGGPRLRTGPETSIRRKLSGVSSVLHSMPDTLDVNAVYALNLLSQQSAIDADNIPALKPFSAYAAYAVRFEEDGVVWNRLRLGFFKTRTEAQKAADQLKTSYPDAWIVRTSAAERESVYQAWLDKRKTAQRNLDAARRLPAVEPLPENRDAATLVAEARTLMTKGDYARAIQLLTKATTLEESQASPEAKELLGVAREKNGQKAHAKAEYEEYLERYPDAEGAPRVRQRLAALLSQGQEGPPELREGKSGGFVTRLTASLSQYYQRDESTVTLEQPDLTPDPDKQVNRNALVSGADMTASVSNDRVDLSMRFSGAHTKDFMEGGKGDLGAVSAWFVEVVDSATRLAARIGRQTRSTGGVLGRFDGGLLSFDVNDKVRVNAVAGAPVIRSRDLFVDKHRKFAGGSVDVNQVVEGLDTTVYFIHQTVDGLVDRQAAGFEFRYVDESRSAFGLVDYDTFYGSLNLALFNGSWRLEDNTNINIAFDYRWAPALMTIDALQGQGVESIEELRSTYADEDIYSLAQARAARLKSGSINISRPLSEKFQVNAGVTVANMKPTADAGGVPGQPGTGVEAFYSAQVYGQSLLKEGDFATLGVRYDDMSTAKRYVIDLNTRYPFSRRFRIGPRMRISRRRAAAADQTQFTVKPSMRINYLPTRTFQLELEGGAEWTTTENLLGTETLTGYYVIAGYRLDF</sequence>
<dbReference type="GO" id="GO:0042834">
    <property type="term" value="F:peptidoglycan binding"/>
    <property type="evidence" value="ECO:0007669"/>
    <property type="project" value="InterPro"/>
</dbReference>
<protein>
    <recommendedName>
        <fullName evidence="2">SPOR domain-containing protein</fullName>
    </recommendedName>
</protein>